<feature type="compositionally biased region" description="Polar residues" evidence="1">
    <location>
        <begin position="831"/>
        <end position="841"/>
    </location>
</feature>
<feature type="compositionally biased region" description="Basic and acidic residues" evidence="1">
    <location>
        <begin position="847"/>
        <end position="862"/>
    </location>
</feature>
<feature type="region of interest" description="Disordered" evidence="1">
    <location>
        <begin position="514"/>
        <end position="1038"/>
    </location>
</feature>
<feature type="compositionally biased region" description="Acidic residues" evidence="1">
    <location>
        <begin position="1021"/>
        <end position="1036"/>
    </location>
</feature>
<feature type="compositionally biased region" description="Basic and acidic residues" evidence="1">
    <location>
        <begin position="925"/>
        <end position="940"/>
    </location>
</feature>
<feature type="compositionally biased region" description="Basic and acidic residues" evidence="1">
    <location>
        <begin position="675"/>
        <end position="707"/>
    </location>
</feature>
<evidence type="ECO:0000313" key="4">
    <source>
        <dbReference type="Proteomes" id="UP001642464"/>
    </source>
</evidence>
<dbReference type="GO" id="GO:0016301">
    <property type="term" value="F:kinase activity"/>
    <property type="evidence" value="ECO:0007669"/>
    <property type="project" value="UniProtKB-KW"/>
</dbReference>
<feature type="region of interest" description="Disordered" evidence="1">
    <location>
        <begin position="1185"/>
        <end position="1214"/>
    </location>
</feature>
<evidence type="ECO:0000256" key="2">
    <source>
        <dbReference type="SAM" id="Phobius"/>
    </source>
</evidence>
<feature type="compositionally biased region" description="Acidic residues" evidence="1">
    <location>
        <begin position="1194"/>
        <end position="1209"/>
    </location>
</feature>
<feature type="compositionally biased region" description="Basic and acidic residues" evidence="1">
    <location>
        <begin position="539"/>
        <end position="550"/>
    </location>
</feature>
<organism evidence="3 4">
    <name type="scientific">Durusdinium trenchii</name>
    <dbReference type="NCBI Taxonomy" id="1381693"/>
    <lineage>
        <taxon>Eukaryota</taxon>
        <taxon>Sar</taxon>
        <taxon>Alveolata</taxon>
        <taxon>Dinophyceae</taxon>
        <taxon>Suessiales</taxon>
        <taxon>Symbiodiniaceae</taxon>
        <taxon>Durusdinium</taxon>
    </lineage>
</organism>
<feature type="region of interest" description="Disordered" evidence="1">
    <location>
        <begin position="1080"/>
        <end position="1099"/>
    </location>
</feature>
<keyword evidence="3" id="KW-0675">Receptor</keyword>
<feature type="region of interest" description="Disordered" evidence="1">
    <location>
        <begin position="1"/>
        <end position="28"/>
    </location>
</feature>
<protein>
    <submittedName>
        <fullName evidence="3">Receptor-interacting serine/threonine-protein kinase 4</fullName>
    </submittedName>
</protein>
<proteinExistence type="predicted"/>
<reference evidence="3 4" key="1">
    <citation type="submission" date="2024-02" db="EMBL/GenBank/DDBJ databases">
        <authorList>
            <person name="Chen Y."/>
            <person name="Shah S."/>
            <person name="Dougan E. K."/>
            <person name="Thang M."/>
            <person name="Chan C."/>
        </authorList>
    </citation>
    <scope>NUCLEOTIDE SEQUENCE [LARGE SCALE GENOMIC DNA]</scope>
</reference>
<gene>
    <name evidence="3" type="ORF">SCF082_LOCUS7246</name>
</gene>
<feature type="compositionally biased region" description="Low complexity" evidence="1">
    <location>
        <begin position="1142"/>
        <end position="1152"/>
    </location>
</feature>
<feature type="transmembrane region" description="Helical" evidence="2">
    <location>
        <begin position="292"/>
        <end position="312"/>
    </location>
</feature>
<feature type="transmembrane region" description="Helical" evidence="2">
    <location>
        <begin position="168"/>
        <end position="187"/>
    </location>
</feature>
<keyword evidence="2" id="KW-1133">Transmembrane helix</keyword>
<dbReference type="EMBL" id="CAXAMM010004036">
    <property type="protein sequence ID" value="CAK9002213.1"/>
    <property type="molecule type" value="Genomic_DNA"/>
</dbReference>
<feature type="compositionally biased region" description="Acidic residues" evidence="1">
    <location>
        <begin position="663"/>
        <end position="674"/>
    </location>
</feature>
<comment type="caution">
    <text evidence="3">The sequence shown here is derived from an EMBL/GenBank/DDBJ whole genome shotgun (WGS) entry which is preliminary data.</text>
</comment>
<accession>A0ABP0ILJ6</accession>
<feature type="compositionally biased region" description="Basic and acidic residues" evidence="1">
    <location>
        <begin position="720"/>
        <end position="739"/>
    </location>
</feature>
<dbReference type="Proteomes" id="UP001642464">
    <property type="component" value="Unassembled WGS sequence"/>
</dbReference>
<feature type="compositionally biased region" description="Acidic residues" evidence="1">
    <location>
        <begin position="817"/>
        <end position="830"/>
    </location>
</feature>
<feature type="compositionally biased region" description="Basic and acidic residues" evidence="1">
    <location>
        <begin position="981"/>
        <end position="994"/>
    </location>
</feature>
<keyword evidence="2" id="KW-0812">Transmembrane</keyword>
<keyword evidence="3" id="KW-0808">Transferase</keyword>
<feature type="compositionally biased region" description="Basic and acidic residues" evidence="1">
    <location>
        <begin position="753"/>
        <end position="778"/>
    </location>
</feature>
<keyword evidence="3" id="KW-0418">Kinase</keyword>
<keyword evidence="2" id="KW-0472">Membrane</keyword>
<evidence type="ECO:0000256" key="1">
    <source>
        <dbReference type="SAM" id="MobiDB-lite"/>
    </source>
</evidence>
<feature type="compositionally biased region" description="Acidic residues" evidence="1">
    <location>
        <begin position="779"/>
        <end position="789"/>
    </location>
</feature>
<feature type="region of interest" description="Disordered" evidence="1">
    <location>
        <begin position="1142"/>
        <end position="1166"/>
    </location>
</feature>
<feature type="compositionally biased region" description="Acidic residues" evidence="1">
    <location>
        <begin position="740"/>
        <end position="752"/>
    </location>
</feature>
<sequence length="1663" mass="183311">METVSSGLVERHRNGEEDEAELKSQPSYKTQQDVLEAMCWEKFDNCDSPDFFQVLELAQDGGFSEVRDLWNFTRYIRAVLAIAMLFSNLGTIVINDSHYLAHATQTTGASSVGGGPESDEDAWVRSISGDYMISGILVDKLFYLISKMTGCEIMIHSPRIALVSALELVLLALLLLKGVSCGIRCLTTRFERIKWCMAQTFFWEVLPELTSFSAMRLLHFATPSVVLTDLNSFMEYQKHRGRHDGRMTQIRLWLQFVLKKLICFVVGVDAFLFKVRVAYQNIHKEDIEFWNLLSVAMFIVQVLGIVQLTMFVRGRIFLFIFGGEDSIMKPAEEALQNVWQAMLVRRIWRSFPPLQATAVLITFDEDGCYGFWNAVVLRVHAHGVRVGSEHPAVTKRPRGDFVARDVARRESQQESLAGSDLASSELFDSFGAQELPSLATHLAELHEVDELASEPHEKEDLTAASEADDFFRQQMLAICVRKVQRVWRSKSQKSMASLSLLEDDLERVEADKLEGEGAEELQVSRGVGVRDPPDPDSDTEAKVILERVVAEQEAEEPSGHGGGVKNRVTDGAVDEVGPETAEGVEAKTILLGFVAEGEESESQGSHEKATDAEADRTLSVGLAAESVEERVQGNSQQSKNKGAKVNFDEVGASSVAESKSSSEDFEVDESDEDQAESRTPEASLKADDDTIAEQSHRSSEEIEVAHESDDEDQALQSIETKSREAVDARSVAESKRSSEDFEVPDESDADQAGDDRTPKSSEAVDARSAAESKTRVEEIEVAEECEDDPPGEKRGPAQVAKVAVGARCAAESKGSSEDFEVADASEDEDQAVQSRGKQGSQAVDARSAAESKSSEEIEVAHESEDEDQATENRQALGGEAVGAQTAADCQRSSYEIEVAHESEIEDQAVQRSRGKQGSQAVDARSAAESKSSEEIEVAHESEDEEQATENRQALGGEAVGAQTAADSQRSSEDFVPLQVEEGSHDRAGENRDAEPPADVVEEEVYEELGAKQNSGVRSEAEELQDEEGSYSDEFEEQSGHEIPTIHVAMPEAALEVSPASECHTLGSALPSLESALIRGEASQFETGSSAPAEHLASENLLSPISAEQLRSHGRSYLDSMPSTESAGYSGEDHFLEALHRPPAASPVLSPPALGVPSPRDSMGTESASALYSGEDNFLDLLERQDGSEEVKEPLEDEEYSGEWSEQEEEPPPKYVGEGPGNVYVHRRAWVGQNLRPRALEEDEYSVRSRVTVAAAERAWTVDYCLYWHGHDPTILEDYDSPLKQTSGVFDAQYSRDSGAELLRSCVASEETVGRLPSRCVFNLFLARHCDKNPPWAKEPTKMELCTEEGFLRGEHLAREFGPHGPYPMPNRLFARKLNPGVYTSRDLYLLWPLAQKLGLRVNTSFGEEDAMTMVQSIEREREVKCLEGHSLETVLVSWDHCSIPALAQAWGCRQEPCMRCWDDGDFEKLLWLRFTATPAAADPREALSWNLTVAAVSEDFSAPRGVDSASMEAGQSGHVEHDTDKIPLIPNPPHVDTVLASLPLPREIERTEVLEVVAYWTRCDVTVETKATQETKKKSAEPLARNLNNTGFNASRSKVAFGSKRTMRLITWDEVLQPSIALASALDLGGDLEECLVTFHLSMMKLRHLNQERRAANLAVETP</sequence>
<evidence type="ECO:0000313" key="3">
    <source>
        <dbReference type="EMBL" id="CAK9002213.1"/>
    </source>
</evidence>
<name>A0ABP0ILJ6_9DINO</name>
<feature type="compositionally biased region" description="Low complexity" evidence="1">
    <location>
        <begin position="649"/>
        <end position="659"/>
    </location>
</feature>
<feature type="compositionally biased region" description="Basic and acidic residues" evidence="1">
    <location>
        <begin position="604"/>
        <end position="616"/>
    </location>
</feature>
<feature type="transmembrane region" description="Helical" evidence="2">
    <location>
        <begin position="75"/>
        <end position="94"/>
    </location>
</feature>
<keyword evidence="4" id="KW-1185">Reference proteome</keyword>